<dbReference type="PANTHER" id="PTHR34408:SF2">
    <property type="entry name" value="CELL WALL-BINDING PROTEIN YWSB"/>
    <property type="match status" value="1"/>
</dbReference>
<reference evidence="4 5" key="1">
    <citation type="submission" date="2021-03" db="EMBL/GenBank/DDBJ databases">
        <title>Genomic Encyclopedia of Type Strains, Phase IV (KMG-IV): sequencing the most valuable type-strain genomes for metagenomic binning, comparative biology and taxonomic classification.</title>
        <authorList>
            <person name="Goeker M."/>
        </authorList>
    </citation>
    <scope>NUCLEOTIDE SEQUENCE [LARGE SCALE GENOMIC DNA]</scope>
    <source>
        <strain evidence="4 5">DSM 21600</strain>
    </source>
</reference>
<proteinExistence type="predicted"/>
<comment type="caution">
    <text evidence="4">The sequence shown here is derived from an EMBL/GenBank/DDBJ whole genome shotgun (WGS) entry which is preliminary data.</text>
</comment>
<dbReference type="PROSITE" id="PS51781">
    <property type="entry name" value="SH3B"/>
    <property type="match status" value="1"/>
</dbReference>
<evidence type="ECO:0000259" key="3">
    <source>
        <dbReference type="PROSITE" id="PS51781"/>
    </source>
</evidence>
<feature type="domain" description="SH3b" evidence="3">
    <location>
        <begin position="23"/>
        <end position="86"/>
    </location>
</feature>
<dbReference type="EMBL" id="JAGGJU010000010">
    <property type="protein sequence ID" value="MBP1852059.1"/>
    <property type="molecule type" value="Genomic_DNA"/>
</dbReference>
<dbReference type="InterPro" id="IPR003646">
    <property type="entry name" value="SH3-like_bac-type"/>
</dbReference>
<evidence type="ECO:0000256" key="2">
    <source>
        <dbReference type="SAM" id="SignalP"/>
    </source>
</evidence>
<protein>
    <submittedName>
        <fullName evidence="4">Uncharacterized protein YraI</fullName>
    </submittedName>
</protein>
<dbReference type="PANTHER" id="PTHR34408">
    <property type="entry name" value="FAMILY PROTEIN, PUTATIVE-RELATED"/>
    <property type="match status" value="1"/>
</dbReference>
<name>A0ABS4E274_9HYPH</name>
<dbReference type="Proteomes" id="UP000759443">
    <property type="component" value="Unassembled WGS sequence"/>
</dbReference>
<gene>
    <name evidence="4" type="ORF">J2Z17_003514</name>
</gene>
<dbReference type="InterPro" id="IPR052354">
    <property type="entry name" value="Cell_Wall_Dynamics_Protein"/>
</dbReference>
<keyword evidence="2" id="KW-0732">Signal</keyword>
<evidence type="ECO:0000256" key="1">
    <source>
        <dbReference type="SAM" id="MobiDB-lite"/>
    </source>
</evidence>
<sequence length="216" mass="23958">MNKLAMLAATAALTAMSPALAQAATAFSTANVNLRAGPSTDYPAVIVIPNGSKVQVYGCMQSPNWCDVGYSGGRGWVSGTYIQMTYSSKRVYVQPDYYKRLGVPVVTFSVGSYWGSHYKSRSFYNQRDKWEHRDGGHRDDNRHDAKPVAQGDNRNDHRNDHNAVAPKPMAPKPDARRDDNRHDDRNTKRPAATHNDRNDHKKPACKPGQKGDCQPG</sequence>
<evidence type="ECO:0000313" key="4">
    <source>
        <dbReference type="EMBL" id="MBP1852059.1"/>
    </source>
</evidence>
<dbReference type="Gene3D" id="2.30.30.40">
    <property type="entry name" value="SH3 Domains"/>
    <property type="match status" value="1"/>
</dbReference>
<feature type="region of interest" description="Disordered" evidence="1">
    <location>
        <begin position="132"/>
        <end position="216"/>
    </location>
</feature>
<feature type="chain" id="PRO_5045523146" evidence="2">
    <location>
        <begin position="22"/>
        <end position="216"/>
    </location>
</feature>
<keyword evidence="5" id="KW-1185">Reference proteome</keyword>
<dbReference type="SMART" id="SM00287">
    <property type="entry name" value="SH3b"/>
    <property type="match status" value="1"/>
</dbReference>
<dbReference type="RefSeq" id="WP_209946909.1">
    <property type="nucleotide sequence ID" value="NZ_JAGGJU010000010.1"/>
</dbReference>
<feature type="signal peptide" evidence="2">
    <location>
        <begin position="1"/>
        <end position="21"/>
    </location>
</feature>
<organism evidence="4 5">
    <name type="scientific">Rhizobium halophytocola</name>
    <dbReference type="NCBI Taxonomy" id="735519"/>
    <lineage>
        <taxon>Bacteria</taxon>
        <taxon>Pseudomonadati</taxon>
        <taxon>Pseudomonadota</taxon>
        <taxon>Alphaproteobacteria</taxon>
        <taxon>Hyphomicrobiales</taxon>
        <taxon>Rhizobiaceae</taxon>
        <taxon>Rhizobium/Agrobacterium group</taxon>
        <taxon>Rhizobium</taxon>
    </lineage>
</organism>
<dbReference type="Pfam" id="PF08239">
    <property type="entry name" value="SH3_3"/>
    <property type="match status" value="1"/>
</dbReference>
<feature type="compositionally biased region" description="Basic and acidic residues" evidence="1">
    <location>
        <begin position="173"/>
        <end position="187"/>
    </location>
</feature>
<accession>A0ABS4E274</accession>
<evidence type="ECO:0000313" key="5">
    <source>
        <dbReference type="Proteomes" id="UP000759443"/>
    </source>
</evidence>
<feature type="compositionally biased region" description="Basic and acidic residues" evidence="1">
    <location>
        <begin position="132"/>
        <end position="146"/>
    </location>
</feature>